<protein>
    <submittedName>
        <fullName evidence="3">VCBS repeat-containing protein</fullName>
    </submittedName>
</protein>
<dbReference type="InterPro" id="IPR006311">
    <property type="entry name" value="TAT_signal"/>
</dbReference>
<dbReference type="SUPFAM" id="SSF69318">
    <property type="entry name" value="Integrin alpha N-terminal domain"/>
    <property type="match status" value="1"/>
</dbReference>
<gene>
    <name evidence="3" type="ORF">I0C86_31580</name>
</gene>
<keyword evidence="4" id="KW-1185">Reference proteome</keyword>
<keyword evidence="1 2" id="KW-0732">Signal</keyword>
<name>A0ABS0H5S9_9ACTN</name>
<proteinExistence type="predicted"/>
<dbReference type="InterPro" id="IPR028994">
    <property type="entry name" value="Integrin_alpha_N"/>
</dbReference>
<reference evidence="3 4" key="1">
    <citation type="submission" date="2020-11" db="EMBL/GenBank/DDBJ databases">
        <title>A novel isolate from a Black sea contaminated sediment with potential to produce alkanes: Plantactinospora alkalitolerans sp. nov.</title>
        <authorList>
            <person name="Carro L."/>
            <person name="Veyisoglu A."/>
            <person name="Guven K."/>
            <person name="Schumann P."/>
            <person name="Klenk H.-P."/>
            <person name="Sahin N."/>
        </authorList>
    </citation>
    <scope>NUCLEOTIDE SEQUENCE [LARGE SCALE GENOMIC DNA]</scope>
    <source>
        <strain evidence="3 4">S1510</strain>
    </source>
</reference>
<dbReference type="EMBL" id="JADPUN010000272">
    <property type="protein sequence ID" value="MBF9133467.1"/>
    <property type="molecule type" value="Genomic_DNA"/>
</dbReference>
<evidence type="ECO:0000256" key="2">
    <source>
        <dbReference type="SAM" id="SignalP"/>
    </source>
</evidence>
<evidence type="ECO:0000256" key="1">
    <source>
        <dbReference type="ARBA" id="ARBA00022729"/>
    </source>
</evidence>
<sequence length="364" mass="38358">MWSRRIAMVTAAVTIATVGAAAPAARAGWQDEPIIADVNGDGLADRNILGLVPGTSDCTVLVELGRPGGGYATARSYPYLSSAVYCPDMGVGLNFDSDAPAELALTWFSGPPPSVSSTLLVLDDFAVSGGFDTIFQPSYIGTADFNGDGRQDIYEWTDQGNGFTTYLNTGTGTLTPGPLRYCSGRPQYELADFDRDGAMDVTIAYAEGCGTYFTGVVVVLDDGTVVDLQGDPYGDESWTVATADVNGDGMLDVVTTNGSRGAQSVFIGTGTGRFVPAPRAVRDNPRVSGAKATGIRVLANDFATSGTKLTIVTAPVHGTVQVTTGRTVIYRPHRNDTARSDRFVYRLTQDGRSSNATVSLRIAR</sequence>
<dbReference type="Pfam" id="PF13517">
    <property type="entry name" value="FG-GAP_3"/>
    <property type="match status" value="1"/>
</dbReference>
<dbReference type="Gene3D" id="2.60.40.3440">
    <property type="match status" value="1"/>
</dbReference>
<dbReference type="Pfam" id="PF17963">
    <property type="entry name" value="Big_9"/>
    <property type="match status" value="1"/>
</dbReference>
<feature type="chain" id="PRO_5047289025" evidence="2">
    <location>
        <begin position="21"/>
        <end position="364"/>
    </location>
</feature>
<dbReference type="PANTHER" id="PTHR46580">
    <property type="entry name" value="SENSOR KINASE-RELATED"/>
    <property type="match status" value="1"/>
</dbReference>
<accession>A0ABS0H5S9</accession>
<comment type="caution">
    <text evidence="3">The sequence shown here is derived from an EMBL/GenBank/DDBJ whole genome shotgun (WGS) entry which is preliminary data.</text>
</comment>
<dbReference type="PANTHER" id="PTHR46580:SF4">
    <property type="entry name" value="ATP_GTP-BINDING PROTEIN"/>
    <property type="match status" value="1"/>
</dbReference>
<evidence type="ECO:0000313" key="4">
    <source>
        <dbReference type="Proteomes" id="UP000638560"/>
    </source>
</evidence>
<evidence type="ECO:0000313" key="3">
    <source>
        <dbReference type="EMBL" id="MBF9133467.1"/>
    </source>
</evidence>
<dbReference type="Pfam" id="PF01839">
    <property type="entry name" value="FG-GAP"/>
    <property type="match status" value="1"/>
</dbReference>
<organism evidence="3 4">
    <name type="scientific">Plantactinospora alkalitolerans</name>
    <dbReference type="NCBI Taxonomy" id="2789879"/>
    <lineage>
        <taxon>Bacteria</taxon>
        <taxon>Bacillati</taxon>
        <taxon>Actinomycetota</taxon>
        <taxon>Actinomycetes</taxon>
        <taxon>Micromonosporales</taxon>
        <taxon>Micromonosporaceae</taxon>
        <taxon>Plantactinospora</taxon>
    </lineage>
</organism>
<feature type="signal peptide" evidence="2">
    <location>
        <begin position="1"/>
        <end position="20"/>
    </location>
</feature>
<dbReference type="InterPro" id="IPR013517">
    <property type="entry name" value="FG-GAP"/>
</dbReference>
<dbReference type="PROSITE" id="PS51318">
    <property type="entry name" value="TAT"/>
    <property type="match status" value="1"/>
</dbReference>
<dbReference type="RefSeq" id="WP_196204973.1">
    <property type="nucleotide sequence ID" value="NZ_JADPUN010000272.1"/>
</dbReference>
<dbReference type="Proteomes" id="UP000638560">
    <property type="component" value="Unassembled WGS sequence"/>
</dbReference>